<reference evidence="2" key="1">
    <citation type="submission" date="2024-07" db="EMBL/GenBank/DDBJ databases">
        <authorList>
            <person name="Kim Y.J."/>
            <person name="Jeong J.Y."/>
        </authorList>
    </citation>
    <scope>NUCLEOTIDE SEQUENCE</scope>
    <source>
        <strain evidence="2">GIHE-MW2</strain>
    </source>
</reference>
<dbReference type="EMBL" id="CP159837">
    <property type="protein sequence ID" value="XCM39940.1"/>
    <property type="molecule type" value="Genomic_DNA"/>
</dbReference>
<dbReference type="AlphaFoldDB" id="A0AAU8JPE8"/>
<sequence>MTNAIYTNGATPGVGTNQTSEATTDLKISEFLAEHGEIEMILPVVLGLMITSRFQLRGAQALLVNLLVASISRQILFKLKNPEADLIAATQQFSREPSTPTTWGGYEVIHSIPGRVRLKIPQDSMKGTKKDAEFAKRLLQVLNDDEYVISARINYAASCLVINYQAGQLADWELGLRLMNLIKTAETEVPA</sequence>
<evidence type="ECO:0000313" key="2">
    <source>
        <dbReference type="EMBL" id="XCM39940.1"/>
    </source>
</evidence>
<protein>
    <submittedName>
        <fullName evidence="2">Metal ABC transporter ATPase</fullName>
    </submittedName>
</protein>
<dbReference type="RefSeq" id="WP_199317283.1">
    <property type="nucleotide sequence ID" value="NZ_CP159837.1"/>
</dbReference>
<name>A0AAU8JPE8_9CYAN</name>
<accession>A0AAU8JPE8</accession>
<gene>
    <name evidence="2" type="ORF">ABWT76_002907</name>
</gene>
<evidence type="ECO:0000256" key="1">
    <source>
        <dbReference type="SAM" id="MobiDB-lite"/>
    </source>
</evidence>
<organism evidence="2">
    <name type="scientific">Planktothricoides raciborskii GIHE-MW2</name>
    <dbReference type="NCBI Taxonomy" id="2792601"/>
    <lineage>
        <taxon>Bacteria</taxon>
        <taxon>Bacillati</taxon>
        <taxon>Cyanobacteriota</taxon>
        <taxon>Cyanophyceae</taxon>
        <taxon>Oscillatoriophycideae</taxon>
        <taxon>Oscillatoriales</taxon>
        <taxon>Oscillatoriaceae</taxon>
        <taxon>Planktothricoides</taxon>
    </lineage>
</organism>
<feature type="region of interest" description="Disordered" evidence="1">
    <location>
        <begin position="1"/>
        <end position="20"/>
    </location>
</feature>
<proteinExistence type="predicted"/>